<dbReference type="InterPro" id="IPR012338">
    <property type="entry name" value="Beta-lactam/transpept-like"/>
</dbReference>
<dbReference type="Pfam" id="PF00768">
    <property type="entry name" value="Peptidase_S11"/>
    <property type="match status" value="1"/>
</dbReference>
<dbReference type="SUPFAM" id="SSF56601">
    <property type="entry name" value="beta-lactamase/transpeptidase-like"/>
    <property type="match status" value="1"/>
</dbReference>
<dbReference type="InterPro" id="IPR018044">
    <property type="entry name" value="Peptidase_S11"/>
</dbReference>
<feature type="active site" evidence="7">
    <location>
        <position position="137"/>
    </location>
</feature>
<accession>A0A0G1EQZ5</accession>
<evidence type="ECO:0000256" key="6">
    <source>
        <dbReference type="ARBA" id="ARBA00023316"/>
    </source>
</evidence>
<keyword evidence="2" id="KW-0732">Signal</keyword>
<gene>
    <name evidence="11" type="ORF">UV59_C0007G0054</name>
</gene>
<reference evidence="11 12" key="1">
    <citation type="journal article" date="2015" name="Nature">
        <title>rRNA introns, odd ribosomes, and small enigmatic genomes across a large radiation of phyla.</title>
        <authorList>
            <person name="Brown C.T."/>
            <person name="Hug L.A."/>
            <person name="Thomas B.C."/>
            <person name="Sharon I."/>
            <person name="Castelle C.J."/>
            <person name="Singh A."/>
            <person name="Wilkins M.J."/>
            <person name="Williams K.H."/>
            <person name="Banfield J.F."/>
        </authorList>
    </citation>
    <scope>NUCLEOTIDE SEQUENCE [LARGE SCALE GENOMIC DNA]</scope>
</reference>
<evidence type="ECO:0000256" key="7">
    <source>
        <dbReference type="PIRSR" id="PIRSR618044-1"/>
    </source>
</evidence>
<organism evidence="11 12">
    <name type="scientific">Candidatus Gottesmanbacteria bacterium GW2011_GWA1_43_11</name>
    <dbReference type="NCBI Taxonomy" id="1618436"/>
    <lineage>
        <taxon>Bacteria</taxon>
        <taxon>Candidatus Gottesmaniibacteriota</taxon>
    </lineage>
</organism>
<dbReference type="GO" id="GO:0009002">
    <property type="term" value="F:serine-type D-Ala-D-Ala carboxypeptidase activity"/>
    <property type="evidence" value="ECO:0007669"/>
    <property type="project" value="InterPro"/>
</dbReference>
<dbReference type="Proteomes" id="UP000034543">
    <property type="component" value="Unassembled WGS sequence"/>
</dbReference>
<dbReference type="GO" id="GO:0009252">
    <property type="term" value="P:peptidoglycan biosynthetic process"/>
    <property type="evidence" value="ECO:0007669"/>
    <property type="project" value="UniProtKB-KW"/>
</dbReference>
<evidence type="ECO:0000256" key="9">
    <source>
        <dbReference type="RuleBase" id="RU004016"/>
    </source>
</evidence>
<evidence type="ECO:0000313" key="11">
    <source>
        <dbReference type="EMBL" id="KKS85471.1"/>
    </source>
</evidence>
<dbReference type="Gene3D" id="3.40.710.10">
    <property type="entry name" value="DD-peptidase/beta-lactamase superfamily"/>
    <property type="match status" value="1"/>
</dbReference>
<dbReference type="GO" id="GO:0006508">
    <property type="term" value="P:proteolysis"/>
    <property type="evidence" value="ECO:0007669"/>
    <property type="project" value="InterPro"/>
</dbReference>
<evidence type="ECO:0000256" key="8">
    <source>
        <dbReference type="PIRSR" id="PIRSR618044-2"/>
    </source>
</evidence>
<dbReference type="PANTHER" id="PTHR21581">
    <property type="entry name" value="D-ALANYL-D-ALANINE CARBOXYPEPTIDASE"/>
    <property type="match status" value="1"/>
</dbReference>
<feature type="active site" description="Acyl-ester intermediate" evidence="7">
    <location>
        <position position="84"/>
    </location>
</feature>
<proteinExistence type="inferred from homology"/>
<evidence type="ECO:0000259" key="10">
    <source>
        <dbReference type="Pfam" id="PF00768"/>
    </source>
</evidence>
<comment type="similarity">
    <text evidence="1 9">Belongs to the peptidase S11 family.</text>
</comment>
<evidence type="ECO:0000256" key="4">
    <source>
        <dbReference type="ARBA" id="ARBA00022960"/>
    </source>
</evidence>
<feature type="binding site" evidence="8">
    <location>
        <position position="244"/>
    </location>
    <ligand>
        <name>substrate</name>
    </ligand>
</feature>
<keyword evidence="6" id="KW-0961">Cell wall biogenesis/degradation</keyword>
<evidence type="ECO:0000256" key="5">
    <source>
        <dbReference type="ARBA" id="ARBA00022984"/>
    </source>
</evidence>
<dbReference type="EMBL" id="LCFB01000007">
    <property type="protein sequence ID" value="KKS85471.1"/>
    <property type="molecule type" value="Genomic_DNA"/>
</dbReference>
<dbReference type="PANTHER" id="PTHR21581:SF6">
    <property type="entry name" value="TRAFFICKING PROTEIN PARTICLE COMPLEX SUBUNIT 12"/>
    <property type="match status" value="1"/>
</dbReference>
<comment type="caution">
    <text evidence="11">The sequence shown here is derived from an EMBL/GenBank/DDBJ whole genome shotgun (WGS) entry which is preliminary data.</text>
</comment>
<evidence type="ECO:0000256" key="3">
    <source>
        <dbReference type="ARBA" id="ARBA00022801"/>
    </source>
</evidence>
<feature type="active site" description="Proton acceptor" evidence="7">
    <location>
        <position position="87"/>
    </location>
</feature>
<keyword evidence="4" id="KW-0133">Cell shape</keyword>
<evidence type="ECO:0000256" key="1">
    <source>
        <dbReference type="ARBA" id="ARBA00007164"/>
    </source>
</evidence>
<protein>
    <recommendedName>
        <fullName evidence="10">Peptidase S11 D-alanyl-D-alanine carboxypeptidase A N-terminal domain-containing protein</fullName>
    </recommendedName>
</protein>
<dbReference type="PRINTS" id="PR00725">
    <property type="entry name" value="DADACBPTASE1"/>
</dbReference>
<dbReference type="GO" id="GO:0008360">
    <property type="term" value="P:regulation of cell shape"/>
    <property type="evidence" value="ECO:0007669"/>
    <property type="project" value="UniProtKB-KW"/>
</dbReference>
<dbReference type="STRING" id="1618436.UV59_C0007G0054"/>
<evidence type="ECO:0000256" key="2">
    <source>
        <dbReference type="ARBA" id="ARBA00022729"/>
    </source>
</evidence>
<keyword evidence="3" id="KW-0378">Hydrolase</keyword>
<dbReference type="GO" id="GO:0071555">
    <property type="term" value="P:cell wall organization"/>
    <property type="evidence" value="ECO:0007669"/>
    <property type="project" value="UniProtKB-KW"/>
</dbReference>
<dbReference type="AlphaFoldDB" id="A0A0G1EQZ5"/>
<evidence type="ECO:0000313" key="12">
    <source>
        <dbReference type="Proteomes" id="UP000034543"/>
    </source>
</evidence>
<sequence>MAQLFAVTFFLFLLPPQNLFAFRAMTEVLPEPQQIILPTPAPLPINIQNHPPPEISAEGVVIVDIDSGVSLYEKNPELRLLPASTTKIMTALVALTDYQLNEVVTVDTVITTPYVMDLVKDETITVESLLYGILVHSANDAAFALAEHHAGGVAGFVDRMNELTQTYFLQNTHLTNPIGFDDTEHYTTARDLARLSVVASKSPLLTKIASTQQITVSDTEYLRFHGLKNVNELIGKLPGVSGFKTGWTAAAGGCLVTTVERGNHMILITLLHSADRFGETEQLIEWAFGTYEWQEFNP</sequence>
<keyword evidence="5" id="KW-0573">Peptidoglycan synthesis</keyword>
<name>A0A0G1EQZ5_9BACT</name>
<feature type="domain" description="Peptidase S11 D-alanyl-D-alanine carboxypeptidase A N-terminal" evidence="10">
    <location>
        <begin position="51"/>
        <end position="268"/>
    </location>
</feature>
<dbReference type="InterPro" id="IPR001967">
    <property type="entry name" value="Peptidase_S11_N"/>
</dbReference>